<dbReference type="PROSITE" id="PS51063">
    <property type="entry name" value="HTH_CRP_2"/>
    <property type="match status" value="1"/>
</dbReference>
<proteinExistence type="predicted"/>
<feature type="domain" description="HTH crp-type" evidence="4">
    <location>
        <begin position="144"/>
        <end position="218"/>
    </location>
</feature>
<sequence>MQGIDIVRAYAGLLSEGDAQLLASFLGTETPLGPRQCLARAHQPLDRSVYLVRGFVSRHRADRLGRRQILSVQIPGDFVDLSSYRMGHLDHDVETLGEGAVRDLSYRAVGHLHQTAPALYDMLWRIVLIDAAIQRYQVFRVGRLAGRARIANFLAEMLVRLYARGLCGLDGYELPISQSELGEACGMTAVHTNRMISELRAEGICSFSGFEVRLNDFAALVATGQYDWDHLFLPAATSAALSRLAGRKPAHPLPAAAACWGRGTGRVPCLPSAS</sequence>
<dbReference type="STRING" id="1945662.B0A89_10235"/>
<gene>
    <name evidence="5" type="ORF">B0A89_10235</name>
</gene>
<protein>
    <recommendedName>
        <fullName evidence="4">HTH crp-type domain-containing protein</fullName>
    </recommendedName>
</protein>
<dbReference type="EMBL" id="CP020612">
    <property type="protein sequence ID" value="ARJ69953.1"/>
    <property type="molecule type" value="Genomic_DNA"/>
</dbReference>
<dbReference type="Gene3D" id="1.10.10.10">
    <property type="entry name" value="Winged helix-like DNA-binding domain superfamily/Winged helix DNA-binding domain"/>
    <property type="match status" value="1"/>
</dbReference>
<dbReference type="InterPro" id="IPR014710">
    <property type="entry name" value="RmlC-like_jellyroll"/>
</dbReference>
<evidence type="ECO:0000313" key="5">
    <source>
        <dbReference type="EMBL" id="ARJ69953.1"/>
    </source>
</evidence>
<keyword evidence="1" id="KW-0805">Transcription regulation</keyword>
<dbReference type="OrthoDB" id="7584044at2"/>
<name>A0A1W6CYK6_9RHOB</name>
<dbReference type="SMART" id="SM00419">
    <property type="entry name" value="HTH_CRP"/>
    <property type="match status" value="1"/>
</dbReference>
<accession>A0A1W6CYK6</accession>
<evidence type="ECO:0000259" key="4">
    <source>
        <dbReference type="PROSITE" id="PS51063"/>
    </source>
</evidence>
<dbReference type="RefSeq" id="WP_085378072.1">
    <property type="nucleotide sequence ID" value="NZ_CP020612.1"/>
</dbReference>
<dbReference type="GO" id="GO:0006355">
    <property type="term" value="P:regulation of DNA-templated transcription"/>
    <property type="evidence" value="ECO:0007669"/>
    <property type="project" value="InterPro"/>
</dbReference>
<reference evidence="5 6" key="1">
    <citation type="submission" date="2017-03" db="EMBL/GenBank/DDBJ databases">
        <title>Genome sequence of Paracoccus contaminans isolated from a water microcosm.</title>
        <authorList>
            <person name="Aurass P."/>
            <person name="Karste S."/>
            <person name="Trost E."/>
            <person name="Glaeser S.P."/>
            <person name="Kaempfer P."/>
            <person name="Flieger A."/>
        </authorList>
    </citation>
    <scope>NUCLEOTIDE SEQUENCE [LARGE SCALE GENOMIC DNA]</scope>
    <source>
        <strain evidence="6">RKI 16-01929T\LMG 29738T\CCM 8701T\CIP 111112T</strain>
    </source>
</reference>
<keyword evidence="3" id="KW-0804">Transcription</keyword>
<dbReference type="SUPFAM" id="SSF46785">
    <property type="entry name" value="Winged helix' DNA-binding domain"/>
    <property type="match status" value="1"/>
</dbReference>
<dbReference type="KEGG" id="pcon:B0A89_10235"/>
<evidence type="ECO:0000256" key="1">
    <source>
        <dbReference type="ARBA" id="ARBA00023015"/>
    </source>
</evidence>
<dbReference type="InterPro" id="IPR018490">
    <property type="entry name" value="cNMP-bd_dom_sf"/>
</dbReference>
<dbReference type="GO" id="GO:0003677">
    <property type="term" value="F:DNA binding"/>
    <property type="evidence" value="ECO:0007669"/>
    <property type="project" value="UniProtKB-KW"/>
</dbReference>
<evidence type="ECO:0000256" key="2">
    <source>
        <dbReference type="ARBA" id="ARBA00023125"/>
    </source>
</evidence>
<dbReference type="SUPFAM" id="SSF51206">
    <property type="entry name" value="cAMP-binding domain-like"/>
    <property type="match status" value="1"/>
</dbReference>
<keyword evidence="6" id="KW-1185">Reference proteome</keyword>
<dbReference type="AlphaFoldDB" id="A0A1W6CYK6"/>
<dbReference type="Pfam" id="PF13545">
    <property type="entry name" value="HTH_Crp_2"/>
    <property type="match status" value="1"/>
</dbReference>
<organism evidence="5 6">
    <name type="scientific">Paracoccus contaminans</name>
    <dbReference type="NCBI Taxonomy" id="1945662"/>
    <lineage>
        <taxon>Bacteria</taxon>
        <taxon>Pseudomonadati</taxon>
        <taxon>Pseudomonadota</taxon>
        <taxon>Alphaproteobacteria</taxon>
        <taxon>Rhodobacterales</taxon>
        <taxon>Paracoccaceae</taxon>
        <taxon>Paracoccus</taxon>
    </lineage>
</organism>
<evidence type="ECO:0000256" key="3">
    <source>
        <dbReference type="ARBA" id="ARBA00023163"/>
    </source>
</evidence>
<dbReference type="Gene3D" id="2.60.120.10">
    <property type="entry name" value="Jelly Rolls"/>
    <property type="match status" value="1"/>
</dbReference>
<dbReference type="InterPro" id="IPR012318">
    <property type="entry name" value="HTH_CRP"/>
</dbReference>
<evidence type="ECO:0000313" key="6">
    <source>
        <dbReference type="Proteomes" id="UP000193017"/>
    </source>
</evidence>
<dbReference type="Proteomes" id="UP000193017">
    <property type="component" value="Chromosome"/>
</dbReference>
<keyword evidence="2" id="KW-0238">DNA-binding</keyword>
<dbReference type="InterPro" id="IPR036388">
    <property type="entry name" value="WH-like_DNA-bd_sf"/>
</dbReference>
<dbReference type="InterPro" id="IPR036390">
    <property type="entry name" value="WH_DNA-bd_sf"/>
</dbReference>